<keyword evidence="2" id="KW-0813">Transport</keyword>
<feature type="transmembrane region" description="Helical" evidence="8">
    <location>
        <begin position="204"/>
        <end position="222"/>
    </location>
</feature>
<evidence type="ECO:0000256" key="4">
    <source>
        <dbReference type="ARBA" id="ARBA00022906"/>
    </source>
</evidence>
<feature type="transmembrane region" description="Helical" evidence="8">
    <location>
        <begin position="59"/>
        <end position="76"/>
    </location>
</feature>
<keyword evidence="6" id="KW-0406">Ion transport</keyword>
<protein>
    <submittedName>
        <fullName evidence="10">CDF family Co(II)/Ni(II) efflux transporter DmeF</fullName>
    </submittedName>
</protein>
<keyword evidence="11" id="KW-1185">Reference proteome</keyword>
<evidence type="ECO:0000256" key="6">
    <source>
        <dbReference type="ARBA" id="ARBA00023065"/>
    </source>
</evidence>
<evidence type="ECO:0000256" key="2">
    <source>
        <dbReference type="ARBA" id="ARBA00022448"/>
    </source>
</evidence>
<feature type="transmembrane region" description="Helical" evidence="8">
    <location>
        <begin position="177"/>
        <end position="198"/>
    </location>
</feature>
<feature type="transmembrane region" description="Helical" evidence="8">
    <location>
        <begin position="125"/>
        <end position="148"/>
    </location>
</feature>
<feature type="domain" description="Cation efflux protein transmembrane" evidence="9">
    <location>
        <begin position="28"/>
        <end position="230"/>
    </location>
</feature>
<evidence type="ECO:0000256" key="5">
    <source>
        <dbReference type="ARBA" id="ARBA00022989"/>
    </source>
</evidence>
<keyword evidence="4" id="KW-0862">Zinc</keyword>
<gene>
    <name evidence="10" type="primary">dmeF</name>
    <name evidence="10" type="ORF">GCM10008964_03980</name>
</gene>
<evidence type="ECO:0000259" key="9">
    <source>
        <dbReference type="Pfam" id="PF01545"/>
    </source>
</evidence>
<name>A0ABP3CU61_9GAMM</name>
<keyword evidence="7 8" id="KW-0472">Membrane</keyword>
<sequence>MHQRTIEELQQDHDFVTINPHAEKRTRYVLALTIITMLVEIIAGTLFGSMALLADGWHMATHAVAFLITLFAYSYASKNKTNAAFAFGTGKVSVLGGFASAIALGVVALMMLIESVERLVNPHQIEFSAAILVAIIGLIVNLISALILKDNHAHSHSHASHHHHHHDHNLKAAYMHVLADALTSILAIIALIGAMLLNWMWLDALMGIVGAVIISVWAVGLIKETSPILLDGSIEQGYSQAIQDRIENDADNHIVDFHIWHVSAEHFAAIISIATSEPKPTQHYKSLLNEFDRLSHITIEVNQYHQKSDDH</sequence>
<comment type="subcellular location">
    <subcellularLocation>
        <location evidence="1">Membrane</location>
        <topology evidence="1">Multi-pass membrane protein</topology>
    </subcellularLocation>
</comment>
<proteinExistence type="predicted"/>
<evidence type="ECO:0000256" key="7">
    <source>
        <dbReference type="ARBA" id="ARBA00023136"/>
    </source>
</evidence>
<feature type="transmembrane region" description="Helical" evidence="8">
    <location>
        <begin position="92"/>
        <end position="113"/>
    </location>
</feature>
<dbReference type="Gene3D" id="1.20.1510.10">
    <property type="entry name" value="Cation efflux protein transmembrane domain"/>
    <property type="match status" value="1"/>
</dbReference>
<evidence type="ECO:0000256" key="1">
    <source>
        <dbReference type="ARBA" id="ARBA00004141"/>
    </source>
</evidence>
<accession>A0ABP3CU61</accession>
<feature type="transmembrane region" description="Helical" evidence="8">
    <location>
        <begin position="28"/>
        <end position="53"/>
    </location>
</feature>
<dbReference type="NCBIfam" id="NF033827">
    <property type="entry name" value="CDF_efflux_DmeF"/>
    <property type="match status" value="1"/>
</dbReference>
<dbReference type="InterPro" id="IPR058533">
    <property type="entry name" value="Cation_efflux_TM"/>
</dbReference>
<dbReference type="NCBIfam" id="TIGR01297">
    <property type="entry name" value="CDF"/>
    <property type="match status" value="1"/>
</dbReference>
<evidence type="ECO:0000313" key="11">
    <source>
        <dbReference type="Proteomes" id="UP001501476"/>
    </source>
</evidence>
<dbReference type="RefSeq" id="WP_286305147.1">
    <property type="nucleotide sequence ID" value="NZ_AP027741.1"/>
</dbReference>
<dbReference type="Proteomes" id="UP001501476">
    <property type="component" value="Unassembled WGS sequence"/>
</dbReference>
<dbReference type="InterPro" id="IPR027469">
    <property type="entry name" value="Cation_efflux_TMD_sf"/>
</dbReference>
<dbReference type="Pfam" id="PF01545">
    <property type="entry name" value="Cation_efflux"/>
    <property type="match status" value="1"/>
</dbReference>
<keyword evidence="4" id="KW-0864">Zinc transport</keyword>
<evidence type="ECO:0000313" key="10">
    <source>
        <dbReference type="EMBL" id="GAA0215553.1"/>
    </source>
</evidence>
<comment type="caution">
    <text evidence="10">The sequence shown here is derived from an EMBL/GenBank/DDBJ whole genome shotgun (WGS) entry which is preliminary data.</text>
</comment>
<evidence type="ECO:0000256" key="3">
    <source>
        <dbReference type="ARBA" id="ARBA00022692"/>
    </source>
</evidence>
<keyword evidence="5 8" id="KW-1133">Transmembrane helix</keyword>
<dbReference type="InterPro" id="IPR002524">
    <property type="entry name" value="Cation_efflux"/>
</dbReference>
<dbReference type="EMBL" id="BAAADG010000001">
    <property type="protein sequence ID" value="GAA0215553.1"/>
    <property type="molecule type" value="Genomic_DNA"/>
</dbReference>
<reference evidence="11" key="1">
    <citation type="journal article" date="2019" name="Int. J. Syst. Evol. Microbiol.">
        <title>The Global Catalogue of Microorganisms (GCM) 10K type strain sequencing project: providing services to taxonomists for standard genome sequencing and annotation.</title>
        <authorList>
            <consortium name="The Broad Institute Genomics Platform"/>
            <consortium name="The Broad Institute Genome Sequencing Center for Infectious Disease"/>
            <person name="Wu L."/>
            <person name="Ma J."/>
        </authorList>
    </citation>
    <scope>NUCLEOTIDE SEQUENCE [LARGE SCALE GENOMIC DNA]</scope>
    <source>
        <strain evidence="11">JCM 6886</strain>
    </source>
</reference>
<evidence type="ECO:0000256" key="8">
    <source>
        <dbReference type="SAM" id="Phobius"/>
    </source>
</evidence>
<keyword evidence="3 8" id="KW-0812">Transmembrane</keyword>
<dbReference type="SUPFAM" id="SSF161111">
    <property type="entry name" value="Cation efflux protein transmembrane domain-like"/>
    <property type="match status" value="1"/>
</dbReference>
<dbReference type="PANTHER" id="PTHR45755:SF4">
    <property type="entry name" value="ZINC TRANSPORTER 7"/>
    <property type="match status" value="1"/>
</dbReference>
<dbReference type="InterPro" id="IPR045316">
    <property type="entry name" value="Msc2-like"/>
</dbReference>
<dbReference type="PANTHER" id="PTHR45755">
    <property type="match status" value="1"/>
</dbReference>
<organism evidence="10 11">
    <name type="scientific">Methylophaga marina</name>
    <dbReference type="NCBI Taxonomy" id="45495"/>
    <lineage>
        <taxon>Bacteria</taxon>
        <taxon>Pseudomonadati</taxon>
        <taxon>Pseudomonadota</taxon>
        <taxon>Gammaproteobacteria</taxon>
        <taxon>Thiotrichales</taxon>
        <taxon>Piscirickettsiaceae</taxon>
        <taxon>Methylophaga</taxon>
    </lineage>
</organism>